<dbReference type="Gene3D" id="3.30.420.10">
    <property type="entry name" value="Ribonuclease H-like superfamily/Ribonuclease H"/>
    <property type="match status" value="1"/>
</dbReference>
<dbReference type="PANTHER" id="PTHR35004">
    <property type="entry name" value="TRANSPOSASE RV3428C-RELATED"/>
    <property type="match status" value="1"/>
</dbReference>
<comment type="caution">
    <text evidence="2">The sequence shown here is derived from an EMBL/GenBank/DDBJ whole genome shotgun (WGS) entry which is preliminary data.</text>
</comment>
<dbReference type="InterPro" id="IPR012337">
    <property type="entry name" value="RNaseH-like_sf"/>
</dbReference>
<dbReference type="InterPro" id="IPR036397">
    <property type="entry name" value="RNaseH_sf"/>
</dbReference>
<dbReference type="NCBIfam" id="NF033577">
    <property type="entry name" value="transpos_IS481"/>
    <property type="match status" value="1"/>
</dbReference>
<dbReference type="InterPro" id="IPR009057">
    <property type="entry name" value="Homeodomain-like_sf"/>
</dbReference>
<dbReference type="GO" id="GO:0015074">
    <property type="term" value="P:DNA integration"/>
    <property type="evidence" value="ECO:0007669"/>
    <property type="project" value="InterPro"/>
</dbReference>
<dbReference type="PANTHER" id="PTHR35004:SF6">
    <property type="entry name" value="TRANSPOSASE"/>
    <property type="match status" value="1"/>
</dbReference>
<dbReference type="Proteomes" id="UP000318801">
    <property type="component" value="Unassembled WGS sequence"/>
</dbReference>
<feature type="domain" description="Integrase catalytic" evidence="1">
    <location>
        <begin position="131"/>
        <end position="299"/>
    </location>
</feature>
<gene>
    <name evidence="2" type="ORF">FJU08_09635</name>
</gene>
<proteinExistence type="predicted"/>
<organism evidence="2 3">
    <name type="scientific">Martelella alba</name>
    <dbReference type="NCBI Taxonomy" id="2590451"/>
    <lineage>
        <taxon>Bacteria</taxon>
        <taxon>Pseudomonadati</taxon>
        <taxon>Pseudomonadota</taxon>
        <taxon>Alphaproteobacteria</taxon>
        <taxon>Hyphomicrobiales</taxon>
        <taxon>Aurantimonadaceae</taxon>
        <taxon>Martelella</taxon>
    </lineage>
</organism>
<dbReference type="OrthoDB" id="9803878at2"/>
<dbReference type="InterPro" id="IPR001584">
    <property type="entry name" value="Integrase_cat-core"/>
</dbReference>
<dbReference type="Pfam" id="PF13565">
    <property type="entry name" value="HTH_32"/>
    <property type="match status" value="1"/>
</dbReference>
<reference evidence="2 3" key="1">
    <citation type="submission" date="2019-06" db="EMBL/GenBank/DDBJ databases">
        <authorList>
            <person name="Li M."/>
        </authorList>
    </citation>
    <scope>NUCLEOTIDE SEQUENCE [LARGE SCALE GENOMIC DNA]</scope>
    <source>
        <strain evidence="2 3">BGMRC2036</strain>
    </source>
</reference>
<evidence type="ECO:0000259" key="1">
    <source>
        <dbReference type="PROSITE" id="PS50994"/>
    </source>
</evidence>
<evidence type="ECO:0000313" key="3">
    <source>
        <dbReference type="Proteomes" id="UP000318801"/>
    </source>
</evidence>
<protein>
    <submittedName>
        <fullName evidence="2">IS481 family transposase</fullName>
    </submittedName>
</protein>
<sequence>MGWETKSLVDQRLEFCRLCALEGANVSQLCRRFGISRQTGYVWLKRFRACEGMQDRSRRPHASPRRTDQALEQAVLEVRDAHPAWGARKIACRLERAGIDPPAASTVHAILVRHKRIATPEGAGPAYGRFEREAPNLLWQMDFKGRFQLVSGDWCHPLTVLDDHSRFALGLEACADERMMTVRRRLERIFHHHGLPMAIYTDNGNPWGTGVPHGWTRLRVWLLKLGIELIHARPYHPQGRGKNERFHRSFKAEVLAFQPLSDFRQAQRAFDRWRELYNHHRPHQGIAMAVPASRYSPSPRSFPATVPEPVYDPGEIVRRVSSTKAYVAFNGKAWRVPKAFQGETLAIRPLEIDGQHGVFFAANQVALIDLNKDE</sequence>
<dbReference type="RefSeq" id="WP_141148791.1">
    <property type="nucleotide sequence ID" value="NZ_VHLG01000004.1"/>
</dbReference>
<dbReference type="Pfam" id="PF13683">
    <property type="entry name" value="rve_3"/>
    <property type="match status" value="1"/>
</dbReference>
<dbReference type="SUPFAM" id="SSF53098">
    <property type="entry name" value="Ribonuclease H-like"/>
    <property type="match status" value="1"/>
</dbReference>
<dbReference type="PROSITE" id="PS50994">
    <property type="entry name" value="INTEGRASE"/>
    <property type="match status" value="1"/>
</dbReference>
<dbReference type="AlphaFoldDB" id="A0A506UAJ2"/>
<keyword evidence="3" id="KW-1185">Reference proteome</keyword>
<dbReference type="InterPro" id="IPR047656">
    <property type="entry name" value="IS481-like_transpos"/>
</dbReference>
<accession>A0A506UAJ2</accession>
<dbReference type="EMBL" id="VHLG01000004">
    <property type="protein sequence ID" value="TPW30920.1"/>
    <property type="molecule type" value="Genomic_DNA"/>
</dbReference>
<name>A0A506UAJ2_9HYPH</name>
<evidence type="ECO:0000313" key="2">
    <source>
        <dbReference type="EMBL" id="TPW30920.1"/>
    </source>
</evidence>
<dbReference type="SUPFAM" id="SSF46689">
    <property type="entry name" value="Homeodomain-like"/>
    <property type="match status" value="1"/>
</dbReference>
<dbReference type="GO" id="GO:0003676">
    <property type="term" value="F:nucleic acid binding"/>
    <property type="evidence" value="ECO:0007669"/>
    <property type="project" value="InterPro"/>
</dbReference>